<name>A0AAE6JIL4_9SPHI</name>
<gene>
    <name evidence="1" type="ORF">DIU31_024170</name>
    <name evidence="2" type="ORF">J3L21_03275</name>
</gene>
<sequence length="227" mass="25941">MKLRLILGCILAVIGWRDSSAQTFLKGTIYDAGTQLPLSNVFIRSNRKQLSIADKSGNFKIAASVNDLLIFTLTGYQPDTIYLVDLHPQKIKLISSVRQLNEVKISANSTGTPFNPRQEYPEVYEKSQFALSPSRLFGRDAKNARRLKHYFDNEEKQRKIDSIFNPQLVSACIPLTGRDLRNFMSQYRPSLSFLTKSSPDQLDVYIKESYKKFLELPAQQRILPPLH</sequence>
<dbReference type="RefSeq" id="WP_112653428.1">
    <property type="nucleotide sequence ID" value="NZ_CP043451.1"/>
</dbReference>
<proteinExistence type="predicted"/>
<dbReference type="SUPFAM" id="SSF49464">
    <property type="entry name" value="Carboxypeptidase regulatory domain-like"/>
    <property type="match status" value="1"/>
</dbReference>
<dbReference type="EMBL" id="CP071880">
    <property type="protein sequence ID" value="QTE51013.1"/>
    <property type="molecule type" value="Genomic_DNA"/>
</dbReference>
<evidence type="ECO:0000313" key="2">
    <source>
        <dbReference type="EMBL" id="QTE51013.1"/>
    </source>
</evidence>
<dbReference type="AlphaFoldDB" id="A0AAE6JIL4"/>
<keyword evidence="1" id="KW-0378">Hydrolase</keyword>
<dbReference type="EMBL" id="CP043451">
    <property type="protein sequence ID" value="QEM06459.1"/>
    <property type="molecule type" value="Genomic_DNA"/>
</dbReference>
<reference evidence="2 4" key="2">
    <citation type="submission" date="2021-03" db="EMBL/GenBank/DDBJ databases">
        <title>Mucilaginibacter strains isolated from gold and copper mining confer multi heavy-metal resistance.</title>
        <authorList>
            <person name="Li Y."/>
        </authorList>
    </citation>
    <scope>NUCLEOTIDE SEQUENCE [LARGE SCALE GENOMIC DNA]</scope>
    <source>
        <strain evidence="2 4">P2-4</strain>
    </source>
</reference>
<dbReference type="Proteomes" id="UP000663940">
    <property type="component" value="Chromosome"/>
</dbReference>
<reference evidence="1 3" key="1">
    <citation type="submission" date="2019-08" db="EMBL/GenBank/DDBJ databases">
        <title>Comparative genome analysis confer to the adaptation heavy metal polluted environment.</title>
        <authorList>
            <person name="Li Y."/>
        </authorList>
    </citation>
    <scope>NUCLEOTIDE SEQUENCE [LARGE SCALE GENOMIC DNA]</scope>
    <source>
        <strain evidence="1 3">P2</strain>
    </source>
</reference>
<dbReference type="InterPro" id="IPR008969">
    <property type="entry name" value="CarboxyPept-like_regulatory"/>
</dbReference>
<organism evidence="1 3">
    <name type="scientific">Mucilaginibacter rubeus</name>
    <dbReference type="NCBI Taxonomy" id="2027860"/>
    <lineage>
        <taxon>Bacteria</taxon>
        <taxon>Pseudomonadati</taxon>
        <taxon>Bacteroidota</taxon>
        <taxon>Sphingobacteriia</taxon>
        <taxon>Sphingobacteriales</taxon>
        <taxon>Sphingobacteriaceae</taxon>
        <taxon>Mucilaginibacter</taxon>
    </lineage>
</organism>
<evidence type="ECO:0000313" key="1">
    <source>
        <dbReference type="EMBL" id="QEM06459.1"/>
    </source>
</evidence>
<keyword evidence="1" id="KW-0645">Protease</keyword>
<protein>
    <submittedName>
        <fullName evidence="1">Carboxypeptidase-like regulatory domain-containing protein</fullName>
    </submittedName>
</protein>
<accession>A0AAE6JIL4</accession>
<evidence type="ECO:0000313" key="3">
    <source>
        <dbReference type="Proteomes" id="UP000250557"/>
    </source>
</evidence>
<dbReference type="GO" id="GO:0004180">
    <property type="term" value="F:carboxypeptidase activity"/>
    <property type="evidence" value="ECO:0007669"/>
    <property type="project" value="UniProtKB-KW"/>
</dbReference>
<keyword evidence="1" id="KW-0121">Carboxypeptidase</keyword>
<evidence type="ECO:0000313" key="4">
    <source>
        <dbReference type="Proteomes" id="UP000663940"/>
    </source>
</evidence>
<dbReference type="Proteomes" id="UP000250557">
    <property type="component" value="Chromosome"/>
</dbReference>
<keyword evidence="4" id="KW-1185">Reference proteome</keyword>